<reference evidence="1 2" key="2">
    <citation type="submission" date="2019-11" db="EMBL/GenBank/DDBJ databases">
        <title>A de novo genome assembly of a pear dwarfing rootstock.</title>
        <authorList>
            <person name="Wang F."/>
            <person name="Wang J."/>
            <person name="Li S."/>
            <person name="Zhang Y."/>
            <person name="Fang M."/>
            <person name="Ma L."/>
            <person name="Zhao Y."/>
            <person name="Jiang S."/>
        </authorList>
    </citation>
    <scope>NUCLEOTIDE SEQUENCE [LARGE SCALE GENOMIC DNA]</scope>
    <source>
        <strain evidence="1">S2</strain>
        <tissue evidence="1">Leaf</tissue>
    </source>
</reference>
<reference evidence="1 2" key="1">
    <citation type="submission" date="2019-09" db="EMBL/GenBank/DDBJ databases">
        <authorList>
            <person name="Ou C."/>
        </authorList>
    </citation>
    <scope>NUCLEOTIDE SEQUENCE [LARGE SCALE GENOMIC DNA]</scope>
    <source>
        <strain evidence="1">S2</strain>
        <tissue evidence="1">Leaf</tissue>
    </source>
</reference>
<comment type="caution">
    <text evidence="1">The sequence shown here is derived from an EMBL/GenBank/DDBJ whole genome shotgun (WGS) entry which is preliminary data.</text>
</comment>
<protein>
    <submittedName>
        <fullName evidence="1">Uncharacterized protein</fullName>
    </submittedName>
</protein>
<dbReference type="Proteomes" id="UP000327157">
    <property type="component" value="Unassembled WGS sequence"/>
</dbReference>
<dbReference type="AlphaFoldDB" id="A0A5N5IHA8"/>
<proteinExistence type="predicted"/>
<evidence type="ECO:0000313" key="1">
    <source>
        <dbReference type="EMBL" id="KAB2634644.1"/>
    </source>
</evidence>
<gene>
    <name evidence="1" type="ORF">D8674_038119</name>
</gene>
<organism evidence="1 2">
    <name type="scientific">Pyrus ussuriensis x Pyrus communis</name>
    <dbReference type="NCBI Taxonomy" id="2448454"/>
    <lineage>
        <taxon>Eukaryota</taxon>
        <taxon>Viridiplantae</taxon>
        <taxon>Streptophyta</taxon>
        <taxon>Embryophyta</taxon>
        <taxon>Tracheophyta</taxon>
        <taxon>Spermatophyta</taxon>
        <taxon>Magnoliopsida</taxon>
        <taxon>eudicotyledons</taxon>
        <taxon>Gunneridae</taxon>
        <taxon>Pentapetalae</taxon>
        <taxon>rosids</taxon>
        <taxon>fabids</taxon>
        <taxon>Rosales</taxon>
        <taxon>Rosaceae</taxon>
        <taxon>Amygdaloideae</taxon>
        <taxon>Maleae</taxon>
        <taxon>Pyrus</taxon>
    </lineage>
</organism>
<keyword evidence="2" id="KW-1185">Reference proteome</keyword>
<name>A0A5N5IHA8_9ROSA</name>
<sequence length="95" mass="10209">MALATIGEEFLKANLKQKPRKTKISSNTISWKAPAEGIYKLKFDGLGQPSLASAQHLGPNTIAMIEAQALQDALAFVQTMSNQEICGGKRLKGGH</sequence>
<accession>A0A5N5IHA8</accession>
<evidence type="ECO:0000313" key="2">
    <source>
        <dbReference type="Proteomes" id="UP000327157"/>
    </source>
</evidence>
<dbReference type="EMBL" id="SMOL01000043">
    <property type="protein sequence ID" value="KAB2634644.1"/>
    <property type="molecule type" value="Genomic_DNA"/>
</dbReference>